<proteinExistence type="predicted"/>
<dbReference type="WBParaSite" id="JU765_v2.g15379.t1">
    <property type="protein sequence ID" value="JU765_v2.g15379.t1"/>
    <property type="gene ID" value="JU765_v2.g15379"/>
</dbReference>
<dbReference type="Proteomes" id="UP000887576">
    <property type="component" value="Unplaced"/>
</dbReference>
<name>A0AC34QDU1_9BILA</name>
<protein>
    <submittedName>
        <fullName evidence="2">Uncharacterized protein</fullName>
    </submittedName>
</protein>
<accession>A0AC34QDU1</accession>
<evidence type="ECO:0000313" key="1">
    <source>
        <dbReference type="Proteomes" id="UP000887576"/>
    </source>
</evidence>
<reference evidence="2" key="1">
    <citation type="submission" date="2022-11" db="UniProtKB">
        <authorList>
            <consortium name="WormBaseParasite"/>
        </authorList>
    </citation>
    <scope>IDENTIFICATION</scope>
</reference>
<evidence type="ECO:0000313" key="2">
    <source>
        <dbReference type="WBParaSite" id="JU765_v2.g15379.t1"/>
    </source>
</evidence>
<organism evidence="1 2">
    <name type="scientific">Panagrolaimus sp. JU765</name>
    <dbReference type="NCBI Taxonomy" id="591449"/>
    <lineage>
        <taxon>Eukaryota</taxon>
        <taxon>Metazoa</taxon>
        <taxon>Ecdysozoa</taxon>
        <taxon>Nematoda</taxon>
        <taxon>Chromadorea</taxon>
        <taxon>Rhabditida</taxon>
        <taxon>Tylenchina</taxon>
        <taxon>Panagrolaimomorpha</taxon>
        <taxon>Panagrolaimoidea</taxon>
        <taxon>Panagrolaimidae</taxon>
        <taxon>Panagrolaimus</taxon>
    </lineage>
</organism>
<sequence>MYSKIVNSVLLLMICGICVNAQKSVESSAEKSDGAQIRAMENALFKSMVGIVQGLLTQEKQELSRIFFNCNVPKNQIKKEILDWANKKSLNVSKEFLSILKDIATLESKKIDYCDKLIAGASAESKNIYAQFKQIIQNDNLSLGDECFKVSRLAQNLNKNTQKELRKILKEPPTCQLLRCSPIHRFRRQVFGGPIYPDYGIGPIGPADTVILEETHIIDYPY</sequence>